<comment type="similarity">
    <text evidence="2">Belongs to the DAMOX/DASOX family.</text>
</comment>
<dbReference type="RefSeq" id="WP_012385142.1">
    <property type="nucleotide sequence ID" value="NC_010581.1"/>
</dbReference>
<dbReference type="InterPro" id="IPR006076">
    <property type="entry name" value="FAD-dep_OxRdtase"/>
</dbReference>
<evidence type="ECO:0000256" key="4">
    <source>
        <dbReference type="ARBA" id="ARBA00022827"/>
    </source>
</evidence>
<comment type="cofactor">
    <cofactor evidence="1">
        <name>FAD</name>
        <dbReference type="ChEBI" id="CHEBI:57692"/>
    </cofactor>
</comment>
<dbReference type="Proteomes" id="UP000001695">
    <property type="component" value="Chromosome"/>
</dbReference>
<keyword evidence="11" id="KW-1185">Reference proteome</keyword>
<dbReference type="EMBL" id="CP001016">
    <property type="protein sequence ID" value="ACB95786.1"/>
    <property type="molecule type" value="Genomic_DNA"/>
</dbReference>
<feature type="domain" description="FAD dependent oxidoreductase" evidence="9">
    <location>
        <begin position="5"/>
        <end position="313"/>
    </location>
</feature>
<evidence type="ECO:0000313" key="10">
    <source>
        <dbReference type="EMBL" id="ACB95786.1"/>
    </source>
</evidence>
<dbReference type="KEGG" id="bid:Bind_2166"/>
<dbReference type="PANTHER" id="PTHR11530:SF11">
    <property type="entry name" value="D-ASPARTATE OXIDASE"/>
    <property type="match status" value="1"/>
</dbReference>
<dbReference type="GO" id="GO:0071949">
    <property type="term" value="F:FAD binding"/>
    <property type="evidence" value="ECO:0007669"/>
    <property type="project" value="InterPro"/>
</dbReference>
<sequence>MRIRIIGAGIMGLTTAFEFASHGADVEVVEQRDGPGKGCSFLAGGMIAPWCEVESAEPIVGTMGLEALRFWTEDVPVATRQGSLVLAPPRDRPELARFSRLTSHYERMDGAALAALEPDLEGRFGEALFFPEEAHLDPRQATAALGERLAAAPNVILRYGTEAEDLSEAGADWIIDCRGLAGRDALPDLRGVKGEMLVLRTGDIRLARPIRLLHPRFPVYIVPRGDGRFMIGATSIENEEEGRITARSMVELLSAAMTVHPAFGEAEIIETGAGLRPAFPNNLPRLRVEGHVVRANGLYRHGFLLAPPVARRIRRMVLEGASFPEVMDADPRERQRA</sequence>
<keyword evidence="4" id="KW-0274">FAD</keyword>
<dbReference type="Gene3D" id="3.50.50.60">
    <property type="entry name" value="FAD/NAD(P)-binding domain"/>
    <property type="match status" value="1"/>
</dbReference>
<evidence type="ECO:0000256" key="7">
    <source>
        <dbReference type="ARBA" id="ARBA00039751"/>
    </source>
</evidence>
<keyword evidence="5" id="KW-0560">Oxidoreductase</keyword>
<dbReference type="Gene3D" id="3.30.9.10">
    <property type="entry name" value="D-Amino Acid Oxidase, subunit A, domain 2"/>
    <property type="match status" value="1"/>
</dbReference>
<name>B2IGM5_BEII9</name>
<evidence type="ECO:0000259" key="9">
    <source>
        <dbReference type="Pfam" id="PF01266"/>
    </source>
</evidence>
<accession>B2IGM5</accession>
<keyword evidence="3" id="KW-0285">Flavoprotein</keyword>
<evidence type="ECO:0000256" key="3">
    <source>
        <dbReference type="ARBA" id="ARBA00022630"/>
    </source>
</evidence>
<dbReference type="InterPro" id="IPR036188">
    <property type="entry name" value="FAD/NAD-bd_sf"/>
</dbReference>
<organism evidence="10 11">
    <name type="scientific">Beijerinckia indica subsp. indica (strain ATCC 9039 / DSM 1715 / NCIMB 8712)</name>
    <dbReference type="NCBI Taxonomy" id="395963"/>
    <lineage>
        <taxon>Bacteria</taxon>
        <taxon>Pseudomonadati</taxon>
        <taxon>Pseudomonadota</taxon>
        <taxon>Alphaproteobacteria</taxon>
        <taxon>Hyphomicrobiales</taxon>
        <taxon>Beijerinckiaceae</taxon>
        <taxon>Beijerinckia</taxon>
    </lineage>
</organism>
<evidence type="ECO:0000256" key="5">
    <source>
        <dbReference type="ARBA" id="ARBA00023002"/>
    </source>
</evidence>
<dbReference type="OrthoDB" id="9790035at2"/>
<proteinExistence type="inferred from homology"/>
<dbReference type="GO" id="GO:0003884">
    <property type="term" value="F:D-amino-acid oxidase activity"/>
    <property type="evidence" value="ECO:0007669"/>
    <property type="project" value="UniProtKB-EC"/>
</dbReference>
<evidence type="ECO:0000256" key="6">
    <source>
        <dbReference type="ARBA" id="ARBA00039101"/>
    </source>
</evidence>
<dbReference type="EC" id="1.4.3.3" evidence="6"/>
<dbReference type="GO" id="GO:0046416">
    <property type="term" value="P:D-amino acid metabolic process"/>
    <property type="evidence" value="ECO:0007669"/>
    <property type="project" value="InterPro"/>
</dbReference>
<dbReference type="PANTHER" id="PTHR11530">
    <property type="entry name" value="D-AMINO ACID OXIDASE"/>
    <property type="match status" value="1"/>
</dbReference>
<evidence type="ECO:0000313" key="11">
    <source>
        <dbReference type="Proteomes" id="UP000001695"/>
    </source>
</evidence>
<dbReference type="HOGENOM" id="CLU_007884_1_0_5"/>
<reference evidence="10 11" key="2">
    <citation type="journal article" date="2010" name="J. Bacteriol.">
        <title>Complete genome sequence of Beijerinckia indica subsp. indica.</title>
        <authorList>
            <person name="Tamas I."/>
            <person name="Dedysh S.N."/>
            <person name="Liesack W."/>
            <person name="Stott M.B."/>
            <person name="Alam M."/>
            <person name="Murrell J.C."/>
            <person name="Dunfield P.F."/>
        </authorList>
    </citation>
    <scope>NUCLEOTIDE SEQUENCE [LARGE SCALE GENOMIC DNA]</scope>
    <source>
        <strain evidence="11">ATCC 9039 / DSM 1715 / NCIMB 8712</strain>
    </source>
</reference>
<evidence type="ECO:0000256" key="1">
    <source>
        <dbReference type="ARBA" id="ARBA00001974"/>
    </source>
</evidence>
<dbReference type="eggNOG" id="COG0665">
    <property type="taxonomic scope" value="Bacteria"/>
</dbReference>
<evidence type="ECO:0000256" key="8">
    <source>
        <dbReference type="ARBA" id="ARBA00049547"/>
    </source>
</evidence>
<evidence type="ECO:0000256" key="2">
    <source>
        <dbReference type="ARBA" id="ARBA00006730"/>
    </source>
</evidence>
<dbReference type="InterPro" id="IPR023209">
    <property type="entry name" value="DAO"/>
</dbReference>
<gene>
    <name evidence="10" type="ordered locus">Bind_2166</name>
</gene>
<dbReference type="AlphaFoldDB" id="B2IGM5"/>
<comment type="catalytic activity">
    <reaction evidence="8">
        <text>a D-alpha-amino acid + O2 + H2O = a 2-oxocarboxylate + H2O2 + NH4(+)</text>
        <dbReference type="Rhea" id="RHEA:21816"/>
        <dbReference type="ChEBI" id="CHEBI:15377"/>
        <dbReference type="ChEBI" id="CHEBI:15379"/>
        <dbReference type="ChEBI" id="CHEBI:16240"/>
        <dbReference type="ChEBI" id="CHEBI:28938"/>
        <dbReference type="ChEBI" id="CHEBI:35179"/>
        <dbReference type="ChEBI" id="CHEBI:59871"/>
        <dbReference type="EC" id="1.4.3.3"/>
    </reaction>
    <physiologicalReaction direction="left-to-right" evidence="8">
        <dbReference type="Rhea" id="RHEA:21817"/>
    </physiologicalReaction>
</comment>
<dbReference type="SUPFAM" id="SSF51971">
    <property type="entry name" value="Nucleotide-binding domain"/>
    <property type="match status" value="1"/>
</dbReference>
<dbReference type="STRING" id="395963.Bind_2166"/>
<reference evidence="11" key="1">
    <citation type="submission" date="2008-03" db="EMBL/GenBank/DDBJ databases">
        <title>Complete sequence of chromosome of Beijerinckia indica subsp. indica ATCC 9039.</title>
        <authorList>
            <consortium name="US DOE Joint Genome Institute"/>
            <person name="Copeland A."/>
            <person name="Lucas S."/>
            <person name="Lapidus A."/>
            <person name="Glavina del Rio T."/>
            <person name="Dalin E."/>
            <person name="Tice H."/>
            <person name="Bruce D."/>
            <person name="Goodwin L."/>
            <person name="Pitluck S."/>
            <person name="LaButti K."/>
            <person name="Schmutz J."/>
            <person name="Larimer F."/>
            <person name="Land M."/>
            <person name="Hauser L."/>
            <person name="Kyrpides N."/>
            <person name="Mikhailova N."/>
            <person name="Dunfield P.F."/>
            <person name="Dedysh S.N."/>
            <person name="Liesack W."/>
            <person name="Saw J.H."/>
            <person name="Alam M."/>
            <person name="Chen Y."/>
            <person name="Murrell J.C."/>
            <person name="Richardson P."/>
        </authorList>
    </citation>
    <scope>NUCLEOTIDE SEQUENCE [LARGE SCALE GENOMIC DNA]</scope>
    <source>
        <strain evidence="11">ATCC 9039 / DSM 1715 / NCIMB 8712</strain>
    </source>
</reference>
<dbReference type="SUPFAM" id="SSF54373">
    <property type="entry name" value="FAD-linked reductases, C-terminal domain"/>
    <property type="match status" value="1"/>
</dbReference>
<protein>
    <recommendedName>
        <fullName evidence="7">D-amino-acid oxidase</fullName>
        <ecNumber evidence="6">1.4.3.3</ecNumber>
    </recommendedName>
</protein>
<dbReference type="Pfam" id="PF01266">
    <property type="entry name" value="DAO"/>
    <property type="match status" value="1"/>
</dbReference>